<dbReference type="InterPro" id="IPR036116">
    <property type="entry name" value="FN3_sf"/>
</dbReference>
<sequence length="464" mass="51579">MSLINAEDLAFNGDEVRDFAEAIFEQLYENPVIDQNHLIVEDIVAKTQIAIFGHLSKITKKDPGCGLGKVTKSIPLSEKFWDPVQMKIWLSECHTQFDNTFMVYYKRKTREYPDLTTTEIFSMWLVDEVAQAAAEDLLRIAYFADTAADEVSDGGVFKNGTDLTDYTQLDGFWKQAFAIVAANPKQRVPVARNAGTMLAPEEVIIQGNASGGTLAAGTYYYKVVAVVSSNVSLPGQEVSVTTSGSSSSVVLTWQPVEGATGYRIYRGTASNSQSAYQTSTNPTFTDTGAAGTAGTPPVTATAKGYAYQVFTEEDTQNRVATKIYQDLVFKADSRFRGDANFEILSTRSLADQYIRERLNNDKLEVVYNREESGIETLMVLGKKVFIYDIWDRTIQADQDNGVTLNLPHRALAINKNNMQVDIVGKESLKDFDVFYDKMSETSNIKGGYKLDVKIVENWRLMAAY</sequence>
<name>A0A367GLP2_9SPHI</name>
<evidence type="ECO:0000313" key="1">
    <source>
        <dbReference type="EMBL" id="RCH53945.1"/>
    </source>
</evidence>
<dbReference type="AlphaFoldDB" id="A0A367GLP2"/>
<gene>
    <name evidence="1" type="ORF">DJ568_15510</name>
</gene>
<organism evidence="1 2">
    <name type="scientific">Mucilaginibacter hurinus</name>
    <dbReference type="NCBI Taxonomy" id="2201324"/>
    <lineage>
        <taxon>Bacteria</taxon>
        <taxon>Pseudomonadati</taxon>
        <taxon>Bacteroidota</taxon>
        <taxon>Sphingobacteriia</taxon>
        <taxon>Sphingobacteriales</taxon>
        <taxon>Sphingobacteriaceae</taxon>
        <taxon>Mucilaginibacter</taxon>
    </lineage>
</organism>
<proteinExistence type="predicted"/>
<keyword evidence="2" id="KW-1185">Reference proteome</keyword>
<evidence type="ECO:0000313" key="2">
    <source>
        <dbReference type="Proteomes" id="UP000253209"/>
    </source>
</evidence>
<dbReference type="RefSeq" id="WP_114006208.1">
    <property type="nucleotide sequence ID" value="NZ_QGDC01000009.1"/>
</dbReference>
<comment type="caution">
    <text evidence="1">The sequence shown here is derived from an EMBL/GenBank/DDBJ whole genome shotgun (WGS) entry which is preliminary data.</text>
</comment>
<dbReference type="SUPFAM" id="SSF49265">
    <property type="entry name" value="Fibronectin type III"/>
    <property type="match status" value="1"/>
</dbReference>
<evidence type="ECO:0008006" key="3">
    <source>
        <dbReference type="Google" id="ProtNLM"/>
    </source>
</evidence>
<dbReference type="Gene3D" id="2.60.40.10">
    <property type="entry name" value="Immunoglobulins"/>
    <property type="match status" value="1"/>
</dbReference>
<reference evidence="1 2" key="1">
    <citation type="submission" date="2018-05" db="EMBL/GenBank/DDBJ databases">
        <title>Mucilaginibacter hurinus sp. nov., isolated from briquette warehouse soil.</title>
        <authorList>
            <person name="Choi L."/>
        </authorList>
    </citation>
    <scope>NUCLEOTIDE SEQUENCE [LARGE SCALE GENOMIC DNA]</scope>
    <source>
        <strain evidence="1 2">ZR32</strain>
    </source>
</reference>
<accession>A0A367GLP2</accession>
<dbReference type="EMBL" id="QGDC01000009">
    <property type="protein sequence ID" value="RCH53945.1"/>
    <property type="molecule type" value="Genomic_DNA"/>
</dbReference>
<protein>
    <recommendedName>
        <fullName evidence="3">Fibronectin type-III domain-containing protein</fullName>
    </recommendedName>
</protein>
<dbReference type="OrthoDB" id="1032063at2"/>
<dbReference type="InterPro" id="IPR013783">
    <property type="entry name" value="Ig-like_fold"/>
</dbReference>
<dbReference type="Proteomes" id="UP000253209">
    <property type="component" value="Unassembled WGS sequence"/>
</dbReference>